<evidence type="ECO:0000256" key="4">
    <source>
        <dbReference type="ARBA" id="ARBA00023125"/>
    </source>
</evidence>
<dbReference type="CDD" id="cd12148">
    <property type="entry name" value="fungal_TF_MHR"/>
    <property type="match status" value="1"/>
</dbReference>
<dbReference type="PANTHER" id="PTHR31779:SF5">
    <property type="entry name" value="ZN(II)2CYS6 TRANSCRIPTION FACTOR (EUROFUNG)"/>
    <property type="match status" value="1"/>
</dbReference>
<evidence type="ECO:0000313" key="7">
    <source>
        <dbReference type="EMBL" id="KAL1590649.1"/>
    </source>
</evidence>
<evidence type="ECO:0000256" key="2">
    <source>
        <dbReference type="ARBA" id="ARBA00022833"/>
    </source>
</evidence>
<keyword evidence="5" id="KW-0804">Transcription</keyword>
<organism evidence="7 8">
    <name type="scientific">Cladosporium halotolerans</name>
    <dbReference type="NCBI Taxonomy" id="1052096"/>
    <lineage>
        <taxon>Eukaryota</taxon>
        <taxon>Fungi</taxon>
        <taxon>Dikarya</taxon>
        <taxon>Ascomycota</taxon>
        <taxon>Pezizomycotina</taxon>
        <taxon>Dothideomycetes</taxon>
        <taxon>Dothideomycetidae</taxon>
        <taxon>Cladosporiales</taxon>
        <taxon>Cladosporiaceae</taxon>
        <taxon>Cladosporium</taxon>
    </lineage>
</organism>
<evidence type="ECO:0000256" key="1">
    <source>
        <dbReference type="ARBA" id="ARBA00022723"/>
    </source>
</evidence>
<name>A0AB34L083_9PEZI</name>
<evidence type="ECO:0000313" key="8">
    <source>
        <dbReference type="Proteomes" id="UP000803884"/>
    </source>
</evidence>
<keyword evidence="3" id="KW-0805">Transcription regulation</keyword>
<evidence type="ECO:0000256" key="5">
    <source>
        <dbReference type="ARBA" id="ARBA00023163"/>
    </source>
</evidence>
<keyword evidence="6" id="KW-0539">Nucleus</keyword>
<accession>A0AB34L083</accession>
<gene>
    <name evidence="7" type="ORF">WHR41_00796</name>
</gene>
<comment type="caution">
    <text evidence="7">The sequence shown here is derived from an EMBL/GenBank/DDBJ whole genome shotgun (WGS) entry which is preliminary data.</text>
</comment>
<dbReference type="GeneID" id="96002240"/>
<dbReference type="Proteomes" id="UP000803884">
    <property type="component" value="Unassembled WGS sequence"/>
</dbReference>
<protein>
    <recommendedName>
        <fullName evidence="9">Transcription factor domain-containing protein</fullName>
    </recommendedName>
</protein>
<keyword evidence="8" id="KW-1185">Reference proteome</keyword>
<dbReference type="EMBL" id="JAAQHG020000002">
    <property type="protein sequence ID" value="KAL1590649.1"/>
    <property type="molecule type" value="Genomic_DNA"/>
</dbReference>
<dbReference type="InterPro" id="IPR052478">
    <property type="entry name" value="Metabolite_Synth_Reg"/>
</dbReference>
<dbReference type="GO" id="GO:0046872">
    <property type="term" value="F:metal ion binding"/>
    <property type="evidence" value="ECO:0007669"/>
    <property type="project" value="UniProtKB-KW"/>
</dbReference>
<keyword evidence="4" id="KW-0238">DNA-binding</keyword>
<proteinExistence type="predicted"/>
<dbReference type="GO" id="GO:0003677">
    <property type="term" value="F:DNA binding"/>
    <property type="evidence" value="ECO:0007669"/>
    <property type="project" value="UniProtKB-KW"/>
</dbReference>
<evidence type="ECO:0000256" key="6">
    <source>
        <dbReference type="ARBA" id="ARBA00023242"/>
    </source>
</evidence>
<reference evidence="7 8" key="1">
    <citation type="journal article" date="2020" name="Microbiol. Resour. Announc.">
        <title>Draft Genome Sequence of a Cladosporium Species Isolated from the Mesophotic Ascidian Didemnum maculosum.</title>
        <authorList>
            <person name="Gioti A."/>
            <person name="Siaperas R."/>
            <person name="Nikolaivits E."/>
            <person name="Le Goff G."/>
            <person name="Ouazzani J."/>
            <person name="Kotoulas G."/>
            <person name="Topakas E."/>
        </authorList>
    </citation>
    <scope>NUCLEOTIDE SEQUENCE [LARGE SCALE GENOMIC DNA]</scope>
    <source>
        <strain evidence="7 8">TM138-S3</strain>
    </source>
</reference>
<dbReference type="RefSeq" id="XP_069233754.1">
    <property type="nucleotide sequence ID" value="XM_069369402.1"/>
</dbReference>
<dbReference type="PANTHER" id="PTHR31779">
    <property type="entry name" value="2-NITROPROPANE DIOXYGENASE FAMILY, PUTATIVE (AFU_ORTHOLOGUE AFUA_2G17430)-RELATED"/>
    <property type="match status" value="1"/>
</dbReference>
<keyword evidence="1" id="KW-0479">Metal-binding</keyword>
<keyword evidence="2" id="KW-0862">Zinc</keyword>
<evidence type="ECO:0008006" key="9">
    <source>
        <dbReference type="Google" id="ProtNLM"/>
    </source>
</evidence>
<dbReference type="GO" id="GO:0003700">
    <property type="term" value="F:DNA-binding transcription factor activity"/>
    <property type="evidence" value="ECO:0007669"/>
    <property type="project" value="TreeGrafter"/>
</dbReference>
<dbReference type="AlphaFoldDB" id="A0AB34L083"/>
<sequence length="419" mass="45929">MESLVAFYLEKVDPCYGFIDRAILEQRVQARWEIGSLAGPYDAVLCGVAALGLLFSQRFVSDIEVDLVESAKRILERSIEGHPGIDIVTGWVLRTAYLRMTASPHVAWMASCTLMHMVEASGIHSAHLSENIPGIQRDSFAAPELCRRLFGVARHLNVWMSFEMGRSRVILQNATHEGPSSRPGDSTAELLSLLPWSESLDPGKDVDLPSLKATLSSVLDRELTIPSTILAHCNLVLCLCRRLRALDYVISGEPLDRILALTARSIRCAQANLDSGSVWHHTANVPFQIVCILLAFDTPSSIAQLGDAIGVLKNAAQLYETDAAREACNTACLLVLLHQKRKEADTKSLSNVLQSYSAAPVAETNTAPYPATDANGLHSWNDSSWLDDLMTDMPNLQGFDIGQILDGNSLWETPAVWPQ</sequence>
<dbReference type="GO" id="GO:0009410">
    <property type="term" value="P:response to xenobiotic stimulus"/>
    <property type="evidence" value="ECO:0007669"/>
    <property type="project" value="TreeGrafter"/>
</dbReference>
<evidence type="ECO:0000256" key="3">
    <source>
        <dbReference type="ARBA" id="ARBA00023015"/>
    </source>
</evidence>